<dbReference type="EMBL" id="AGNL01047877">
    <property type="protein sequence ID" value="EJK46242.1"/>
    <property type="molecule type" value="Genomic_DNA"/>
</dbReference>
<dbReference type="AlphaFoldDB" id="K0RI26"/>
<name>K0RI26_THAOC</name>
<accession>K0RI26</accession>
<proteinExistence type="predicted"/>
<gene>
    <name evidence="1" type="ORF">THAOC_35101</name>
</gene>
<dbReference type="Proteomes" id="UP000266841">
    <property type="component" value="Unassembled WGS sequence"/>
</dbReference>
<dbReference type="eggNOG" id="ENOG502QSQ8">
    <property type="taxonomic scope" value="Eukaryota"/>
</dbReference>
<evidence type="ECO:0000313" key="1">
    <source>
        <dbReference type="EMBL" id="EJK46242.1"/>
    </source>
</evidence>
<evidence type="ECO:0000313" key="2">
    <source>
        <dbReference type="Proteomes" id="UP000266841"/>
    </source>
</evidence>
<sequence>MEEMRRKCPICRAMIPPSKEMATTLLAYQARKQEGEDNNDTSSKDYCDLCAGLERIGKKVGADWDGVTVLEDNNDKPPVVMPDYIYMASRRGDTKTVLKWINANQTEDRANATSSAETATRKYDQHELANLLESELGGRSCEVVNLSSRPELNGKTCVTDEYLLGAETSTGQPQAPGDCRYYVEFKNGCSIRHDFDWSEECKAFVAALNSSDETPTAVTEEEETRTKQAAAELLAELGLDSSPKY</sequence>
<comment type="caution">
    <text evidence="1">The sequence shown here is derived from an EMBL/GenBank/DDBJ whole genome shotgun (WGS) entry which is preliminary data.</text>
</comment>
<protein>
    <submittedName>
        <fullName evidence="1">Uncharacterized protein</fullName>
    </submittedName>
</protein>
<organism evidence="1 2">
    <name type="scientific">Thalassiosira oceanica</name>
    <name type="common">Marine diatom</name>
    <dbReference type="NCBI Taxonomy" id="159749"/>
    <lineage>
        <taxon>Eukaryota</taxon>
        <taxon>Sar</taxon>
        <taxon>Stramenopiles</taxon>
        <taxon>Ochrophyta</taxon>
        <taxon>Bacillariophyta</taxon>
        <taxon>Coscinodiscophyceae</taxon>
        <taxon>Thalassiosirophycidae</taxon>
        <taxon>Thalassiosirales</taxon>
        <taxon>Thalassiosiraceae</taxon>
        <taxon>Thalassiosira</taxon>
    </lineage>
</organism>
<keyword evidence="2" id="KW-1185">Reference proteome</keyword>
<reference evidence="1 2" key="1">
    <citation type="journal article" date="2012" name="Genome Biol.">
        <title>Genome and low-iron response of an oceanic diatom adapted to chronic iron limitation.</title>
        <authorList>
            <person name="Lommer M."/>
            <person name="Specht M."/>
            <person name="Roy A.S."/>
            <person name="Kraemer L."/>
            <person name="Andreson R."/>
            <person name="Gutowska M.A."/>
            <person name="Wolf J."/>
            <person name="Bergner S.V."/>
            <person name="Schilhabel M.B."/>
            <person name="Klostermeier U.C."/>
            <person name="Beiko R.G."/>
            <person name="Rosenstiel P."/>
            <person name="Hippler M."/>
            <person name="Laroche J."/>
        </authorList>
    </citation>
    <scope>NUCLEOTIDE SEQUENCE [LARGE SCALE GENOMIC DNA]</scope>
    <source>
        <strain evidence="1 2">CCMP1005</strain>
    </source>
</reference>